<comment type="similarity">
    <text evidence="1 9">Belongs to the precorrin methyltransferase family.</text>
</comment>
<evidence type="ECO:0000256" key="3">
    <source>
        <dbReference type="ARBA" id="ARBA00018323"/>
    </source>
</evidence>
<dbReference type="PATRIC" id="fig|1398.22.peg.1241"/>
<dbReference type="InterPro" id="IPR003043">
    <property type="entry name" value="Uropor_MeTrfase_CS"/>
</dbReference>
<name>A0A133KVE4_HEYCO</name>
<keyword evidence="5 9" id="KW-0808">Transferase</keyword>
<dbReference type="FunFam" id="3.30.950.10:FF:000001">
    <property type="entry name" value="Siroheme synthase"/>
    <property type="match status" value="1"/>
</dbReference>
<keyword evidence="4 9" id="KW-0489">Methyltransferase</keyword>
<evidence type="ECO:0000256" key="5">
    <source>
        <dbReference type="ARBA" id="ARBA00022679"/>
    </source>
</evidence>
<proteinExistence type="inferred from homology"/>
<evidence type="ECO:0000256" key="2">
    <source>
        <dbReference type="ARBA" id="ARBA00012162"/>
    </source>
</evidence>
<evidence type="ECO:0000256" key="7">
    <source>
        <dbReference type="ARBA" id="ARBA00023244"/>
    </source>
</evidence>
<evidence type="ECO:0000256" key="8">
    <source>
        <dbReference type="ARBA" id="ARBA00079776"/>
    </source>
</evidence>
<dbReference type="GO" id="GO:0019354">
    <property type="term" value="P:siroheme biosynthetic process"/>
    <property type="evidence" value="ECO:0007669"/>
    <property type="project" value="InterPro"/>
</dbReference>
<accession>A0A133KVE4</accession>
<dbReference type="GO" id="GO:0004851">
    <property type="term" value="F:uroporphyrin-III C-methyltransferase activity"/>
    <property type="evidence" value="ECO:0007669"/>
    <property type="project" value="UniProtKB-EC"/>
</dbReference>
<dbReference type="EMBL" id="LRPN01000037">
    <property type="protein sequence ID" value="KWZ83447.1"/>
    <property type="molecule type" value="Genomic_DNA"/>
</dbReference>
<evidence type="ECO:0000256" key="6">
    <source>
        <dbReference type="ARBA" id="ARBA00022691"/>
    </source>
</evidence>
<dbReference type="PROSITE" id="PS00839">
    <property type="entry name" value="SUMT_1"/>
    <property type="match status" value="1"/>
</dbReference>
<evidence type="ECO:0000256" key="9">
    <source>
        <dbReference type="RuleBase" id="RU003960"/>
    </source>
</evidence>
<dbReference type="InterPro" id="IPR000878">
    <property type="entry name" value="4pyrrol_Mease"/>
</dbReference>
<gene>
    <name evidence="11" type="ORF">HMPREF3213_01223</name>
</gene>
<dbReference type="Proteomes" id="UP000070376">
    <property type="component" value="Unassembled WGS sequence"/>
</dbReference>
<dbReference type="GO" id="GO:0032259">
    <property type="term" value="P:methylation"/>
    <property type="evidence" value="ECO:0007669"/>
    <property type="project" value="UniProtKB-KW"/>
</dbReference>
<dbReference type="FunFam" id="3.40.1010.10:FF:000001">
    <property type="entry name" value="Siroheme synthase"/>
    <property type="match status" value="1"/>
</dbReference>
<dbReference type="PROSITE" id="PS00840">
    <property type="entry name" value="SUMT_2"/>
    <property type="match status" value="1"/>
</dbReference>
<dbReference type="AlphaFoldDB" id="A0A133KVE4"/>
<organism evidence="11 12">
    <name type="scientific">Heyndrickxia coagulans</name>
    <name type="common">Weizmannia coagulans</name>
    <dbReference type="NCBI Taxonomy" id="1398"/>
    <lineage>
        <taxon>Bacteria</taxon>
        <taxon>Bacillati</taxon>
        <taxon>Bacillota</taxon>
        <taxon>Bacilli</taxon>
        <taxon>Bacillales</taxon>
        <taxon>Bacillaceae</taxon>
        <taxon>Heyndrickxia</taxon>
    </lineage>
</organism>
<comment type="caution">
    <text evidence="11">The sequence shown here is derived from an EMBL/GenBank/DDBJ whole genome shotgun (WGS) entry which is preliminary data.</text>
</comment>
<dbReference type="EC" id="2.1.1.107" evidence="2"/>
<feature type="domain" description="Tetrapyrrole methylase" evidence="10">
    <location>
        <begin position="21"/>
        <end position="231"/>
    </location>
</feature>
<dbReference type="Gene3D" id="3.30.950.10">
    <property type="entry name" value="Methyltransferase, Cobalt-precorrin-4 Transmethylase, Domain 2"/>
    <property type="match status" value="1"/>
</dbReference>
<evidence type="ECO:0000313" key="12">
    <source>
        <dbReference type="Proteomes" id="UP000070376"/>
    </source>
</evidence>
<dbReference type="InterPro" id="IPR014776">
    <property type="entry name" value="4pyrrole_Mease_sub2"/>
</dbReference>
<dbReference type="NCBIfam" id="NF004790">
    <property type="entry name" value="PRK06136.1"/>
    <property type="match status" value="1"/>
</dbReference>
<dbReference type="SUPFAM" id="SSF53790">
    <property type="entry name" value="Tetrapyrrole methylase"/>
    <property type="match status" value="1"/>
</dbReference>
<dbReference type="PANTHER" id="PTHR45790">
    <property type="entry name" value="SIROHEME SYNTHASE-RELATED"/>
    <property type="match status" value="1"/>
</dbReference>
<dbReference type="Pfam" id="PF00590">
    <property type="entry name" value="TP_methylase"/>
    <property type="match status" value="1"/>
</dbReference>
<dbReference type="NCBIfam" id="TIGR01469">
    <property type="entry name" value="cobA_cysG_Cterm"/>
    <property type="match status" value="1"/>
</dbReference>
<dbReference type="InterPro" id="IPR014777">
    <property type="entry name" value="4pyrrole_Mease_sub1"/>
</dbReference>
<dbReference type="CDD" id="cd11642">
    <property type="entry name" value="SUMT"/>
    <property type="match status" value="1"/>
</dbReference>
<evidence type="ECO:0000259" key="10">
    <source>
        <dbReference type="Pfam" id="PF00590"/>
    </source>
</evidence>
<keyword evidence="7" id="KW-0627">Porphyrin biosynthesis</keyword>
<protein>
    <recommendedName>
        <fullName evidence="3">Uroporphyrinogen-III C-methyltransferase</fullName>
        <ecNumber evidence="2">2.1.1.107</ecNumber>
    </recommendedName>
    <alternativeName>
        <fullName evidence="8">Uroporphyrinogen III methylase</fullName>
    </alternativeName>
</protein>
<dbReference type="InterPro" id="IPR006366">
    <property type="entry name" value="CobA/CysG_C"/>
</dbReference>
<evidence type="ECO:0000256" key="1">
    <source>
        <dbReference type="ARBA" id="ARBA00005879"/>
    </source>
</evidence>
<evidence type="ECO:0000313" key="11">
    <source>
        <dbReference type="EMBL" id="KWZ83447.1"/>
    </source>
</evidence>
<sequence>MLASTETTSPIKFKAGEEMRKVYLVGAGPGDPELITVKGLRLIREADVILYDRLVNPDLLKEARPDAELVYCGKKPDAHTMTQDMINHLLVKFANQGKTVVRLKGGDPFIFGRGGEEAEVLVQKHIPFEIVPGITAGSAVPAYAGIPLTHRGLSTSVAFIAGVTKKGEDLDAYWSKYAGIDTLCIYMGVKNLPLICAQLIKHGKSPDMPAALIRWGTTEKQETAVGTLGNLSEKADGLRNPSLLIIGEVVKLRDELKWFEQLSAAPACTG</sequence>
<dbReference type="PANTHER" id="PTHR45790:SF3">
    <property type="entry name" value="S-ADENOSYL-L-METHIONINE-DEPENDENT UROPORPHYRINOGEN III METHYLTRANSFERASE, CHLOROPLASTIC"/>
    <property type="match status" value="1"/>
</dbReference>
<reference evidence="12" key="1">
    <citation type="submission" date="2016-01" db="EMBL/GenBank/DDBJ databases">
        <authorList>
            <person name="Mitreva M."/>
            <person name="Pepin K.H."/>
            <person name="Mihindukulasuriya K.A."/>
            <person name="Fulton R."/>
            <person name="Fronick C."/>
            <person name="O'Laughlin M."/>
            <person name="Miner T."/>
            <person name="Herter B."/>
            <person name="Rosa B.A."/>
            <person name="Cordes M."/>
            <person name="Tomlinson C."/>
            <person name="Wollam A."/>
            <person name="Palsikar V.B."/>
            <person name="Mardis E.R."/>
            <person name="Wilson R.K."/>
        </authorList>
    </citation>
    <scope>NUCLEOTIDE SEQUENCE [LARGE SCALE GENOMIC DNA]</scope>
    <source>
        <strain evidence="12">GED7749B</strain>
    </source>
</reference>
<dbReference type="InterPro" id="IPR035996">
    <property type="entry name" value="4pyrrol_Methylase_sf"/>
</dbReference>
<dbReference type="InterPro" id="IPR050161">
    <property type="entry name" value="Siro_Cobalamin_biosynth"/>
</dbReference>
<dbReference type="Gene3D" id="3.40.1010.10">
    <property type="entry name" value="Cobalt-precorrin-4 Transmethylase, Domain 1"/>
    <property type="match status" value="1"/>
</dbReference>
<evidence type="ECO:0000256" key="4">
    <source>
        <dbReference type="ARBA" id="ARBA00022603"/>
    </source>
</evidence>
<keyword evidence="6" id="KW-0949">S-adenosyl-L-methionine</keyword>